<dbReference type="EMBL" id="JADINH010000110">
    <property type="protein sequence ID" value="MBO8415755.1"/>
    <property type="molecule type" value="Genomic_DNA"/>
</dbReference>
<dbReference type="AlphaFoldDB" id="A0A9D9DC98"/>
<dbReference type="SUPFAM" id="SSF117991">
    <property type="entry name" value="YbeD/HP0495-like"/>
    <property type="match status" value="1"/>
</dbReference>
<accession>A0A9D9DC98</accession>
<gene>
    <name evidence="1" type="ORF">IAB19_05190</name>
</gene>
<dbReference type="InterPro" id="IPR007454">
    <property type="entry name" value="UPF0250_YbeD-like"/>
</dbReference>
<reference evidence="1" key="2">
    <citation type="journal article" date="2021" name="PeerJ">
        <title>Extensive microbial diversity within the chicken gut microbiome revealed by metagenomics and culture.</title>
        <authorList>
            <person name="Gilroy R."/>
            <person name="Ravi A."/>
            <person name="Getino M."/>
            <person name="Pursley I."/>
            <person name="Horton D.L."/>
            <person name="Alikhan N.F."/>
            <person name="Baker D."/>
            <person name="Gharbi K."/>
            <person name="Hall N."/>
            <person name="Watson M."/>
            <person name="Adriaenssens E.M."/>
            <person name="Foster-Nyarko E."/>
            <person name="Jarju S."/>
            <person name="Secka A."/>
            <person name="Antonio M."/>
            <person name="Oren A."/>
            <person name="Chaudhuri R.R."/>
            <person name="La Ragione R."/>
            <person name="Hildebrand F."/>
            <person name="Pallen M.J."/>
        </authorList>
    </citation>
    <scope>NUCLEOTIDE SEQUENCE</scope>
    <source>
        <strain evidence="1">17213</strain>
    </source>
</reference>
<name>A0A9D9DC98_9GAMM</name>
<protein>
    <submittedName>
        <fullName evidence="1">DUF493 domain-containing protein</fullName>
    </submittedName>
</protein>
<reference evidence="1" key="1">
    <citation type="submission" date="2020-10" db="EMBL/GenBank/DDBJ databases">
        <authorList>
            <person name="Gilroy R."/>
        </authorList>
    </citation>
    <scope>NUCLEOTIDE SEQUENCE</scope>
    <source>
        <strain evidence="1">17213</strain>
    </source>
</reference>
<dbReference type="Gene3D" id="3.30.70.260">
    <property type="match status" value="1"/>
</dbReference>
<dbReference type="InterPro" id="IPR027471">
    <property type="entry name" value="YbeD-like_sf"/>
</dbReference>
<dbReference type="Pfam" id="PF04359">
    <property type="entry name" value="DUF493"/>
    <property type="match status" value="1"/>
</dbReference>
<comment type="caution">
    <text evidence="1">The sequence shown here is derived from an EMBL/GenBank/DDBJ whole genome shotgun (WGS) entry which is preliminary data.</text>
</comment>
<evidence type="ECO:0000313" key="2">
    <source>
        <dbReference type="Proteomes" id="UP000823631"/>
    </source>
</evidence>
<dbReference type="Proteomes" id="UP000823631">
    <property type="component" value="Unassembled WGS sequence"/>
</dbReference>
<sequence length="103" mass="11490">MTTIFEDNKQDKNQPGFKDLMQFPAVVDFRIIIDALEEDGLNKLKAEMNKLTNGQCMEVKGEPRVSSNGKYVSYTLPARVGSAELLKSVYKAVGALPFVKHIL</sequence>
<evidence type="ECO:0000313" key="1">
    <source>
        <dbReference type="EMBL" id="MBO8415755.1"/>
    </source>
</evidence>
<proteinExistence type="predicted"/>
<organism evidence="1 2">
    <name type="scientific">Candidatus Avisuccinivibrio stercorigallinarum</name>
    <dbReference type="NCBI Taxonomy" id="2840704"/>
    <lineage>
        <taxon>Bacteria</taxon>
        <taxon>Pseudomonadati</taxon>
        <taxon>Pseudomonadota</taxon>
        <taxon>Gammaproteobacteria</taxon>
        <taxon>Aeromonadales</taxon>
        <taxon>Succinivibrionaceae</taxon>
        <taxon>Succinivibrionaceae incertae sedis</taxon>
        <taxon>Candidatus Avisuccinivibrio</taxon>
    </lineage>
</organism>